<protein>
    <submittedName>
        <fullName evidence="2">UDP-glucuronosyltransferase 2A1-like</fullName>
    </submittedName>
</protein>
<accession>A0AAV4FIE8</accession>
<sequence length="190" mass="20722">MCSCDITLYVPQVSASCLVALLLTFVTSVLSDLKLMHPVAGGGMVVGDVSIDTPDYHYLAASPFGGVIAAGGLGALPPVMTAPAPVVSRFPMAGGVRSYSRMGPMRRSTETEMVWHTARSLGVAKTIMQGTVNGGRRRGRQKKRWEDNIREWTGLELRNTLRIAEVRGEWKAMVRRSSAAPRQISHLRDR</sequence>
<evidence type="ECO:0000313" key="3">
    <source>
        <dbReference type="Proteomes" id="UP000762676"/>
    </source>
</evidence>
<gene>
    <name evidence="2" type="ORF">ElyMa_002128300</name>
</gene>
<organism evidence="2 3">
    <name type="scientific">Elysia marginata</name>
    <dbReference type="NCBI Taxonomy" id="1093978"/>
    <lineage>
        <taxon>Eukaryota</taxon>
        <taxon>Metazoa</taxon>
        <taxon>Spiralia</taxon>
        <taxon>Lophotrochozoa</taxon>
        <taxon>Mollusca</taxon>
        <taxon>Gastropoda</taxon>
        <taxon>Heterobranchia</taxon>
        <taxon>Euthyneura</taxon>
        <taxon>Panpulmonata</taxon>
        <taxon>Sacoglossa</taxon>
        <taxon>Placobranchoidea</taxon>
        <taxon>Plakobranchidae</taxon>
        <taxon>Elysia</taxon>
    </lineage>
</organism>
<proteinExistence type="predicted"/>
<comment type="caution">
    <text evidence="2">The sequence shown here is derived from an EMBL/GenBank/DDBJ whole genome shotgun (WGS) entry which is preliminary data.</text>
</comment>
<evidence type="ECO:0000313" key="2">
    <source>
        <dbReference type="EMBL" id="GFR73037.1"/>
    </source>
</evidence>
<evidence type="ECO:0000256" key="1">
    <source>
        <dbReference type="SAM" id="Phobius"/>
    </source>
</evidence>
<feature type="transmembrane region" description="Helical" evidence="1">
    <location>
        <begin position="6"/>
        <end position="26"/>
    </location>
</feature>
<dbReference type="Proteomes" id="UP000762676">
    <property type="component" value="Unassembled WGS sequence"/>
</dbReference>
<name>A0AAV4FIE8_9GAST</name>
<dbReference type="AlphaFoldDB" id="A0AAV4FIE8"/>
<keyword evidence="1" id="KW-0812">Transmembrane</keyword>
<keyword evidence="1" id="KW-0472">Membrane</keyword>
<keyword evidence="3" id="KW-1185">Reference proteome</keyword>
<dbReference type="EMBL" id="BMAT01004412">
    <property type="protein sequence ID" value="GFR73037.1"/>
    <property type="molecule type" value="Genomic_DNA"/>
</dbReference>
<reference evidence="2 3" key="1">
    <citation type="journal article" date="2021" name="Elife">
        <title>Chloroplast acquisition without the gene transfer in kleptoplastic sea slugs, Plakobranchus ocellatus.</title>
        <authorList>
            <person name="Maeda T."/>
            <person name="Takahashi S."/>
            <person name="Yoshida T."/>
            <person name="Shimamura S."/>
            <person name="Takaki Y."/>
            <person name="Nagai Y."/>
            <person name="Toyoda A."/>
            <person name="Suzuki Y."/>
            <person name="Arimoto A."/>
            <person name="Ishii H."/>
            <person name="Satoh N."/>
            <person name="Nishiyama T."/>
            <person name="Hasebe M."/>
            <person name="Maruyama T."/>
            <person name="Minagawa J."/>
            <person name="Obokata J."/>
            <person name="Shigenobu S."/>
        </authorList>
    </citation>
    <scope>NUCLEOTIDE SEQUENCE [LARGE SCALE GENOMIC DNA]</scope>
</reference>
<keyword evidence="1" id="KW-1133">Transmembrane helix</keyword>